<proteinExistence type="predicted"/>
<sequence>MCVPSIAIITTSSRLLVCGAGSSETDRRVARLRALTHAPQLLCLGVILSRVGQSVTAQCFEGNLSMSPSFKSPIVGEASQGNTVPPNLLRKTHGGKEEEISPPPSLRGSDSVQEC</sequence>
<reference evidence="2 3" key="2">
    <citation type="submission" date="2018-11" db="EMBL/GenBank/DDBJ databases">
        <authorList>
            <consortium name="Pathogen Informatics"/>
        </authorList>
    </citation>
    <scope>NUCLEOTIDE SEQUENCE [LARGE SCALE GENOMIC DNA]</scope>
</reference>
<organism evidence="4">
    <name type="scientific">Hymenolepis diminuta</name>
    <name type="common">Rat tapeworm</name>
    <dbReference type="NCBI Taxonomy" id="6216"/>
    <lineage>
        <taxon>Eukaryota</taxon>
        <taxon>Metazoa</taxon>
        <taxon>Spiralia</taxon>
        <taxon>Lophotrochozoa</taxon>
        <taxon>Platyhelminthes</taxon>
        <taxon>Cestoda</taxon>
        <taxon>Eucestoda</taxon>
        <taxon>Cyclophyllidea</taxon>
        <taxon>Hymenolepididae</taxon>
        <taxon>Hymenolepis</taxon>
    </lineage>
</organism>
<evidence type="ECO:0000313" key="2">
    <source>
        <dbReference type="EMBL" id="VDL47308.1"/>
    </source>
</evidence>
<accession>A0A0R3SHA6</accession>
<dbReference type="EMBL" id="UYSG01001608">
    <property type="protein sequence ID" value="VDL47308.1"/>
    <property type="molecule type" value="Genomic_DNA"/>
</dbReference>
<name>A0A0R3SHA6_HYMDI</name>
<dbReference type="WBParaSite" id="HDID_0000432101-mRNA-1">
    <property type="protein sequence ID" value="HDID_0000432101-mRNA-1"/>
    <property type="gene ID" value="HDID_0000432101"/>
</dbReference>
<evidence type="ECO:0000313" key="4">
    <source>
        <dbReference type="WBParaSite" id="HDID_0000432101-mRNA-1"/>
    </source>
</evidence>
<feature type="region of interest" description="Disordered" evidence="1">
    <location>
        <begin position="71"/>
        <end position="115"/>
    </location>
</feature>
<gene>
    <name evidence="2" type="ORF">HDID_LOCUS4319</name>
</gene>
<reference evidence="4" key="1">
    <citation type="submission" date="2017-02" db="UniProtKB">
        <authorList>
            <consortium name="WormBaseParasite"/>
        </authorList>
    </citation>
    <scope>IDENTIFICATION</scope>
</reference>
<evidence type="ECO:0000313" key="3">
    <source>
        <dbReference type="Proteomes" id="UP000274504"/>
    </source>
</evidence>
<dbReference type="AlphaFoldDB" id="A0A0R3SHA6"/>
<dbReference type="Proteomes" id="UP000274504">
    <property type="component" value="Unassembled WGS sequence"/>
</dbReference>
<evidence type="ECO:0000256" key="1">
    <source>
        <dbReference type="SAM" id="MobiDB-lite"/>
    </source>
</evidence>
<protein>
    <submittedName>
        <fullName evidence="4">Secreted protein</fullName>
    </submittedName>
</protein>